<dbReference type="RefSeq" id="WP_208115384.1">
    <property type="nucleotide sequence ID" value="NZ_SNXK01000005.1"/>
</dbReference>
<dbReference type="PROSITE" id="PS50977">
    <property type="entry name" value="HTH_TETR_2"/>
    <property type="match status" value="1"/>
</dbReference>
<dbReference type="PRINTS" id="PR00455">
    <property type="entry name" value="HTHTETR"/>
</dbReference>
<dbReference type="Pfam" id="PF02909">
    <property type="entry name" value="TetR_C_1"/>
    <property type="match status" value="1"/>
</dbReference>
<proteinExistence type="predicted"/>
<dbReference type="AlphaFoldDB" id="A0A4R6P6M3"/>
<dbReference type="InterPro" id="IPR050109">
    <property type="entry name" value="HTH-type_TetR-like_transc_reg"/>
</dbReference>
<evidence type="ECO:0000256" key="2">
    <source>
        <dbReference type="ARBA" id="ARBA00023125"/>
    </source>
</evidence>
<feature type="DNA-binding region" description="H-T-H motif" evidence="4">
    <location>
        <begin position="47"/>
        <end position="66"/>
    </location>
</feature>
<keyword evidence="3" id="KW-0804">Transcription</keyword>
<dbReference type="InterPro" id="IPR036271">
    <property type="entry name" value="Tet_transcr_reg_TetR-rel_C_sf"/>
</dbReference>
<keyword evidence="2 4" id="KW-0238">DNA-binding</keyword>
<dbReference type="InterPro" id="IPR001647">
    <property type="entry name" value="HTH_TetR"/>
</dbReference>
<evidence type="ECO:0000313" key="8">
    <source>
        <dbReference type="Proteomes" id="UP000295087"/>
    </source>
</evidence>
<keyword evidence="1" id="KW-0805">Transcription regulation</keyword>
<dbReference type="Proteomes" id="UP000295087">
    <property type="component" value="Unassembled WGS sequence"/>
</dbReference>
<dbReference type="GO" id="GO:0003700">
    <property type="term" value="F:DNA-binding transcription factor activity"/>
    <property type="evidence" value="ECO:0007669"/>
    <property type="project" value="TreeGrafter"/>
</dbReference>
<evidence type="ECO:0000256" key="3">
    <source>
        <dbReference type="ARBA" id="ARBA00023163"/>
    </source>
</evidence>
<feature type="compositionally biased region" description="Basic and acidic residues" evidence="5">
    <location>
        <begin position="13"/>
        <end position="24"/>
    </location>
</feature>
<dbReference type="InterPro" id="IPR004111">
    <property type="entry name" value="Repressor_TetR_C"/>
</dbReference>
<dbReference type="InterPro" id="IPR009057">
    <property type="entry name" value="Homeodomain-like_sf"/>
</dbReference>
<evidence type="ECO:0000259" key="6">
    <source>
        <dbReference type="PROSITE" id="PS50977"/>
    </source>
</evidence>
<dbReference type="GO" id="GO:0045892">
    <property type="term" value="P:negative regulation of DNA-templated transcription"/>
    <property type="evidence" value="ECO:0007669"/>
    <property type="project" value="InterPro"/>
</dbReference>
<dbReference type="EMBL" id="SNXK01000005">
    <property type="protein sequence ID" value="TDP33085.1"/>
    <property type="molecule type" value="Genomic_DNA"/>
</dbReference>
<comment type="caution">
    <text evidence="7">The sequence shown here is derived from an EMBL/GenBank/DDBJ whole genome shotgun (WGS) entry which is preliminary data.</text>
</comment>
<dbReference type="PANTHER" id="PTHR30055:SF151">
    <property type="entry name" value="TRANSCRIPTIONAL REGULATORY PROTEIN"/>
    <property type="match status" value="1"/>
</dbReference>
<evidence type="ECO:0000256" key="1">
    <source>
        <dbReference type="ARBA" id="ARBA00023015"/>
    </source>
</evidence>
<evidence type="ECO:0000313" key="7">
    <source>
        <dbReference type="EMBL" id="TDP33085.1"/>
    </source>
</evidence>
<sequence>MAQSAKVTPTVWERAEGRRGPAAAHSRDDLTAAAIELADQGGLAAVSTRRIAEKLGVSQSALYRYVSGRDDVLDLMVDFAAGQIDFDMAPSGAVIDDLIALAVRAKTAHVNYPWLLDIPVEPLRVGPRGIAYLECALRAMAGIDVPGPVKLQVIAVLNALAQQFARAEVGDRTADRSRRISQAAYLHKTAEQGGHRFLAAALQESGRDGDPPDDMFELVLRRVLEGLLRAD</sequence>
<protein>
    <submittedName>
        <fullName evidence="7">TetR family transcriptional regulator</fullName>
    </submittedName>
</protein>
<keyword evidence="8" id="KW-1185">Reference proteome</keyword>
<feature type="region of interest" description="Disordered" evidence="5">
    <location>
        <begin position="1"/>
        <end position="24"/>
    </location>
</feature>
<organism evidence="7 8">
    <name type="scientific">Nocardia ignorata</name>
    <dbReference type="NCBI Taxonomy" id="145285"/>
    <lineage>
        <taxon>Bacteria</taxon>
        <taxon>Bacillati</taxon>
        <taxon>Actinomycetota</taxon>
        <taxon>Actinomycetes</taxon>
        <taxon>Mycobacteriales</taxon>
        <taxon>Nocardiaceae</taxon>
        <taxon>Nocardia</taxon>
    </lineage>
</organism>
<reference evidence="7 8" key="1">
    <citation type="submission" date="2019-03" db="EMBL/GenBank/DDBJ databases">
        <title>Genomic Encyclopedia of Type Strains, Phase IV (KMG-IV): sequencing the most valuable type-strain genomes for metagenomic binning, comparative biology and taxonomic classification.</title>
        <authorList>
            <person name="Goeker M."/>
        </authorList>
    </citation>
    <scope>NUCLEOTIDE SEQUENCE [LARGE SCALE GENOMIC DNA]</scope>
    <source>
        <strain evidence="7 8">DSM 44496</strain>
    </source>
</reference>
<feature type="domain" description="HTH tetR-type" evidence="6">
    <location>
        <begin position="24"/>
        <end position="84"/>
    </location>
</feature>
<dbReference type="SUPFAM" id="SSF48498">
    <property type="entry name" value="Tetracyclin repressor-like, C-terminal domain"/>
    <property type="match status" value="1"/>
</dbReference>
<evidence type="ECO:0000256" key="4">
    <source>
        <dbReference type="PROSITE-ProRule" id="PRU00335"/>
    </source>
</evidence>
<dbReference type="Pfam" id="PF00440">
    <property type="entry name" value="TetR_N"/>
    <property type="match status" value="1"/>
</dbReference>
<gene>
    <name evidence="7" type="ORF">DFR75_105323</name>
</gene>
<name>A0A4R6P6M3_NOCIG</name>
<dbReference type="GO" id="GO:0000976">
    <property type="term" value="F:transcription cis-regulatory region binding"/>
    <property type="evidence" value="ECO:0007669"/>
    <property type="project" value="TreeGrafter"/>
</dbReference>
<dbReference type="Gene3D" id="1.10.10.60">
    <property type="entry name" value="Homeodomain-like"/>
    <property type="match status" value="1"/>
</dbReference>
<dbReference type="SUPFAM" id="SSF46689">
    <property type="entry name" value="Homeodomain-like"/>
    <property type="match status" value="1"/>
</dbReference>
<evidence type="ECO:0000256" key="5">
    <source>
        <dbReference type="SAM" id="MobiDB-lite"/>
    </source>
</evidence>
<accession>A0A4R6P6M3</accession>
<dbReference type="Gene3D" id="1.10.357.10">
    <property type="entry name" value="Tetracycline Repressor, domain 2"/>
    <property type="match status" value="1"/>
</dbReference>
<dbReference type="PANTHER" id="PTHR30055">
    <property type="entry name" value="HTH-TYPE TRANSCRIPTIONAL REGULATOR RUTR"/>
    <property type="match status" value="1"/>
</dbReference>